<gene>
    <name evidence="2" type="ORF">GcM3_195033</name>
</gene>
<feature type="compositionally biased region" description="Polar residues" evidence="1">
    <location>
        <begin position="322"/>
        <end position="346"/>
    </location>
</feature>
<feature type="region of interest" description="Disordered" evidence="1">
    <location>
        <begin position="306"/>
        <end position="387"/>
    </location>
</feature>
<feature type="region of interest" description="Disordered" evidence="1">
    <location>
        <begin position="67"/>
        <end position="86"/>
    </location>
</feature>
<feature type="compositionally biased region" description="Polar residues" evidence="1">
    <location>
        <begin position="363"/>
        <end position="379"/>
    </location>
</feature>
<evidence type="ECO:0000256" key="1">
    <source>
        <dbReference type="SAM" id="MobiDB-lite"/>
    </source>
</evidence>
<name>A0A420HG35_9PEZI</name>
<proteinExistence type="predicted"/>
<sequence length="487" mass="55020">MTISPSVMTDSKTLSYCAYNEFGAMQYRSGAKATNFQTPRKSSSASTSSSLQFSRSAASVMSISSYGDKLTRDQTTRKRNLSEFNDNSKSWGDENINENGWMPKSPKPLINMRHEFERGIEVSSPAVTRFDDTDEYENTSYRKRLEDLNMPRSQPEIFENTHMLGCALLKGQSVKFTECHPRNWTQFALQAVNVVAGKAWEFCKNSAAIFKGFQAGGGTAYKFQYSEDSELYFEPIAQSNLDKREKLTHEEQTPVSEQFSQNYHNYSSKTSEYSPSDQVSPRPSKRFQISSNKNNSLERNWVVVPTIASTPTRPRQGPGKSSLPTRSVQKCSHAQTRSIQKPTVSRSIFAPSTPIKDHGSRALRSSTSHAGSPTLSCTHRASFASPRSPRSYIPLSITSRCSSARERRNEFKCEDLVSSGSKNHAQSLAMLLKNGEKKQDESLKRLDLRMKEMIREGKKALNSKIEFCMDNDDDLETSATHYKRWKY</sequence>
<evidence type="ECO:0000313" key="2">
    <source>
        <dbReference type="EMBL" id="RKF56363.1"/>
    </source>
</evidence>
<comment type="caution">
    <text evidence="2">The sequence shown here is derived from an EMBL/GenBank/DDBJ whole genome shotgun (WGS) entry which is preliminary data.</text>
</comment>
<keyword evidence="3" id="KW-1185">Reference proteome</keyword>
<feature type="region of interest" description="Disordered" evidence="1">
    <location>
        <begin position="266"/>
        <end position="292"/>
    </location>
</feature>
<dbReference type="Proteomes" id="UP000283383">
    <property type="component" value="Unassembled WGS sequence"/>
</dbReference>
<accession>A0A420HG35</accession>
<reference evidence="2 3" key="1">
    <citation type="journal article" date="2018" name="BMC Genomics">
        <title>Comparative genome analyses reveal sequence features reflecting distinct modes of host-adaptation between dicot and monocot powdery mildew.</title>
        <authorList>
            <person name="Wu Y."/>
            <person name="Ma X."/>
            <person name="Pan Z."/>
            <person name="Kale S.D."/>
            <person name="Song Y."/>
            <person name="King H."/>
            <person name="Zhang Q."/>
            <person name="Presley C."/>
            <person name="Deng X."/>
            <person name="Wei C.I."/>
            <person name="Xiao S."/>
        </authorList>
    </citation>
    <scope>NUCLEOTIDE SEQUENCE [LARGE SCALE GENOMIC DNA]</scope>
    <source>
        <strain evidence="2">UMSG3</strain>
    </source>
</reference>
<dbReference type="EMBL" id="MCBQ01019593">
    <property type="protein sequence ID" value="RKF56363.1"/>
    <property type="molecule type" value="Genomic_DNA"/>
</dbReference>
<organism evidence="2 3">
    <name type="scientific">Golovinomyces cichoracearum</name>
    <dbReference type="NCBI Taxonomy" id="62708"/>
    <lineage>
        <taxon>Eukaryota</taxon>
        <taxon>Fungi</taxon>
        <taxon>Dikarya</taxon>
        <taxon>Ascomycota</taxon>
        <taxon>Pezizomycotina</taxon>
        <taxon>Leotiomycetes</taxon>
        <taxon>Erysiphales</taxon>
        <taxon>Erysiphaceae</taxon>
        <taxon>Golovinomyces</taxon>
    </lineage>
</organism>
<dbReference type="AlphaFoldDB" id="A0A420HG35"/>
<protein>
    <submittedName>
        <fullName evidence="2">Uncharacterized protein</fullName>
    </submittedName>
</protein>
<evidence type="ECO:0000313" key="3">
    <source>
        <dbReference type="Proteomes" id="UP000283383"/>
    </source>
</evidence>